<evidence type="ECO:0000313" key="2">
    <source>
        <dbReference type="Proteomes" id="UP000694240"/>
    </source>
</evidence>
<reference evidence="1 2" key="1">
    <citation type="submission" date="2020-12" db="EMBL/GenBank/DDBJ databases">
        <title>Concerted genomic and epigenomic changes stabilize Arabidopsis allopolyploids.</title>
        <authorList>
            <person name="Chen Z."/>
        </authorList>
    </citation>
    <scope>NUCLEOTIDE SEQUENCE [LARGE SCALE GENOMIC DNA]</scope>
    <source>
        <strain evidence="1">Allo738</strain>
        <tissue evidence="1">Leaf</tissue>
    </source>
</reference>
<evidence type="ECO:0000313" key="1">
    <source>
        <dbReference type="EMBL" id="KAG7624996.1"/>
    </source>
</evidence>
<accession>A0A8T2ENY8</accession>
<keyword evidence="2" id="KW-1185">Reference proteome</keyword>
<dbReference type="Proteomes" id="UP000694240">
    <property type="component" value="Chromosome 3"/>
</dbReference>
<dbReference type="EMBL" id="JAEFBK010000003">
    <property type="protein sequence ID" value="KAG7624996.1"/>
    <property type="molecule type" value="Genomic_DNA"/>
</dbReference>
<name>A0A8T2ENY8_9BRAS</name>
<comment type="caution">
    <text evidence="1">The sequence shown here is derived from an EMBL/GenBank/DDBJ whole genome shotgun (WGS) entry which is preliminary data.</text>
</comment>
<gene>
    <name evidence="1" type="ORF">ISN45_At03g012710</name>
</gene>
<sequence>MEKGDPPIGCIYTVDLSVFIYSKQRSVFSDSEFQQISRCIQKQKQLESVQMRQELMICLTIYWRQFYHLFRQKMRWQQVFCRNDGVLFGNEL</sequence>
<proteinExistence type="predicted"/>
<organism evidence="1 2">
    <name type="scientific">Arabidopsis thaliana x Arabidopsis arenosa</name>
    <dbReference type="NCBI Taxonomy" id="1240361"/>
    <lineage>
        <taxon>Eukaryota</taxon>
        <taxon>Viridiplantae</taxon>
        <taxon>Streptophyta</taxon>
        <taxon>Embryophyta</taxon>
        <taxon>Tracheophyta</taxon>
        <taxon>Spermatophyta</taxon>
        <taxon>Magnoliopsida</taxon>
        <taxon>eudicotyledons</taxon>
        <taxon>Gunneridae</taxon>
        <taxon>Pentapetalae</taxon>
        <taxon>rosids</taxon>
        <taxon>malvids</taxon>
        <taxon>Brassicales</taxon>
        <taxon>Brassicaceae</taxon>
        <taxon>Camelineae</taxon>
        <taxon>Arabidopsis</taxon>
    </lineage>
</organism>
<protein>
    <submittedName>
        <fullName evidence="1">Uncharacterized protein</fullName>
    </submittedName>
</protein>
<dbReference type="AlphaFoldDB" id="A0A8T2ENY8"/>